<feature type="region of interest" description="Disordered" evidence="1">
    <location>
        <begin position="24"/>
        <end position="59"/>
    </location>
</feature>
<evidence type="ECO:0000313" key="2">
    <source>
        <dbReference type="EMBL" id="TGO83614.1"/>
    </source>
</evidence>
<sequence length="86" mass="9747">MPHDAAPHPRERGSETPMIMVCARAEDPEANRQISDRHATQRQRQDRDSPDLAGQACSPHLDHTITHGIAILHIRYYVTSRLKKDA</sequence>
<accession>A0A4Z1KJ68</accession>
<evidence type="ECO:0000313" key="3">
    <source>
        <dbReference type="Proteomes" id="UP000297280"/>
    </source>
</evidence>
<gene>
    <name evidence="2" type="ORF">BPOR_0619g00040</name>
</gene>
<name>A0A4Z1KJ68_9HELO</name>
<comment type="caution">
    <text evidence="2">The sequence shown here is derived from an EMBL/GenBank/DDBJ whole genome shotgun (WGS) entry which is preliminary data.</text>
</comment>
<keyword evidence="3" id="KW-1185">Reference proteome</keyword>
<reference evidence="2 3" key="1">
    <citation type="submission" date="2017-12" db="EMBL/GenBank/DDBJ databases">
        <title>Comparative genomics of Botrytis spp.</title>
        <authorList>
            <person name="Valero-Jimenez C.A."/>
            <person name="Tapia P."/>
            <person name="Veloso J."/>
            <person name="Silva-Moreno E."/>
            <person name="Staats M."/>
            <person name="Valdes J.H."/>
            <person name="Van Kan J.A.L."/>
        </authorList>
    </citation>
    <scope>NUCLEOTIDE SEQUENCE [LARGE SCALE GENOMIC DNA]</scope>
    <source>
        <strain evidence="2 3">MUCL3349</strain>
    </source>
</reference>
<protein>
    <submittedName>
        <fullName evidence="2">Uncharacterized protein</fullName>
    </submittedName>
</protein>
<dbReference type="AlphaFoldDB" id="A0A4Z1KJ68"/>
<dbReference type="Proteomes" id="UP000297280">
    <property type="component" value="Unassembled WGS sequence"/>
</dbReference>
<organism evidence="2 3">
    <name type="scientific">Botrytis porri</name>
    <dbReference type="NCBI Taxonomy" id="87229"/>
    <lineage>
        <taxon>Eukaryota</taxon>
        <taxon>Fungi</taxon>
        <taxon>Dikarya</taxon>
        <taxon>Ascomycota</taxon>
        <taxon>Pezizomycotina</taxon>
        <taxon>Leotiomycetes</taxon>
        <taxon>Helotiales</taxon>
        <taxon>Sclerotiniaceae</taxon>
        <taxon>Botrytis</taxon>
    </lineage>
</organism>
<evidence type="ECO:0000256" key="1">
    <source>
        <dbReference type="SAM" id="MobiDB-lite"/>
    </source>
</evidence>
<feature type="compositionally biased region" description="Basic and acidic residues" evidence="1">
    <location>
        <begin position="24"/>
        <end position="50"/>
    </location>
</feature>
<proteinExistence type="predicted"/>
<dbReference type="EMBL" id="PQXO01000618">
    <property type="protein sequence ID" value="TGO83614.1"/>
    <property type="molecule type" value="Genomic_DNA"/>
</dbReference>